<keyword evidence="4" id="KW-1185">Reference proteome</keyword>
<dbReference type="Pfam" id="PF01039">
    <property type="entry name" value="Carboxyl_trans"/>
    <property type="match status" value="1"/>
</dbReference>
<dbReference type="SUPFAM" id="SSF52096">
    <property type="entry name" value="ClpP/crotonase"/>
    <property type="match status" value="2"/>
</dbReference>
<feature type="compositionally biased region" description="Polar residues" evidence="1">
    <location>
        <begin position="147"/>
        <end position="166"/>
    </location>
</feature>
<dbReference type="InterPro" id="IPR029045">
    <property type="entry name" value="ClpP/crotonase-like_dom_sf"/>
</dbReference>
<feature type="compositionally biased region" description="Polar residues" evidence="1">
    <location>
        <begin position="33"/>
        <end position="53"/>
    </location>
</feature>
<dbReference type="PANTHER" id="PTHR43842:SF2">
    <property type="entry name" value="PROPIONYL-COA CARBOXYLASE BETA CHAIN, MITOCHONDRIAL"/>
    <property type="match status" value="1"/>
</dbReference>
<dbReference type="InterPro" id="IPR011763">
    <property type="entry name" value="COA_CT_C"/>
</dbReference>
<dbReference type="PANTHER" id="PTHR43842">
    <property type="entry name" value="PROPIONYL-COA CARBOXYLASE BETA CHAIN"/>
    <property type="match status" value="1"/>
</dbReference>
<dbReference type="EMBL" id="JAVRRG010000043">
    <property type="protein sequence ID" value="KAK5093407.1"/>
    <property type="molecule type" value="Genomic_DNA"/>
</dbReference>
<dbReference type="PROSITE" id="PS50989">
    <property type="entry name" value="COA_CT_CTER"/>
    <property type="match status" value="1"/>
</dbReference>
<organism evidence="3 4">
    <name type="scientific">Lithohypha guttulata</name>
    <dbReference type="NCBI Taxonomy" id="1690604"/>
    <lineage>
        <taxon>Eukaryota</taxon>
        <taxon>Fungi</taxon>
        <taxon>Dikarya</taxon>
        <taxon>Ascomycota</taxon>
        <taxon>Pezizomycotina</taxon>
        <taxon>Eurotiomycetes</taxon>
        <taxon>Chaetothyriomycetidae</taxon>
        <taxon>Chaetothyriales</taxon>
        <taxon>Trichomeriaceae</taxon>
        <taxon>Lithohypha</taxon>
    </lineage>
</organism>
<gene>
    <name evidence="3" type="ORF">LTR24_004259</name>
</gene>
<accession>A0ABR0KCD0</accession>
<feature type="compositionally biased region" description="Polar residues" evidence="1">
    <location>
        <begin position="179"/>
        <end position="226"/>
    </location>
</feature>
<feature type="region of interest" description="Disordered" evidence="1">
    <location>
        <begin position="259"/>
        <end position="278"/>
    </location>
</feature>
<evidence type="ECO:0000313" key="3">
    <source>
        <dbReference type="EMBL" id="KAK5093407.1"/>
    </source>
</evidence>
<comment type="caution">
    <text evidence="3">The sequence shown here is derived from an EMBL/GenBank/DDBJ whole genome shotgun (WGS) entry which is preliminary data.</text>
</comment>
<feature type="compositionally biased region" description="Polar residues" evidence="1">
    <location>
        <begin position="66"/>
        <end position="83"/>
    </location>
</feature>
<feature type="compositionally biased region" description="Low complexity" evidence="1">
    <location>
        <begin position="91"/>
        <end position="108"/>
    </location>
</feature>
<evidence type="ECO:0000259" key="2">
    <source>
        <dbReference type="PROSITE" id="PS50989"/>
    </source>
</evidence>
<dbReference type="Gene3D" id="3.90.226.10">
    <property type="entry name" value="2-enoyl-CoA Hydratase, Chain A, domain 1"/>
    <property type="match status" value="2"/>
</dbReference>
<dbReference type="InterPro" id="IPR034733">
    <property type="entry name" value="AcCoA_carboxyl_beta"/>
</dbReference>
<protein>
    <recommendedName>
        <fullName evidence="2">CoA carboxyltransferase C-terminal domain-containing protein</fullName>
    </recommendedName>
</protein>
<evidence type="ECO:0000256" key="1">
    <source>
        <dbReference type="SAM" id="MobiDB-lite"/>
    </source>
</evidence>
<reference evidence="3 4" key="1">
    <citation type="submission" date="2023-08" db="EMBL/GenBank/DDBJ databases">
        <title>Black Yeasts Isolated from many extreme environments.</title>
        <authorList>
            <person name="Coleine C."/>
            <person name="Stajich J.E."/>
            <person name="Selbmann L."/>
        </authorList>
    </citation>
    <scope>NUCLEOTIDE SEQUENCE [LARGE SCALE GENOMIC DNA]</scope>
    <source>
        <strain evidence="3 4">CCFEE 5885</strain>
    </source>
</reference>
<feature type="region of interest" description="Disordered" evidence="1">
    <location>
        <begin position="1"/>
        <end position="240"/>
    </location>
</feature>
<feature type="compositionally biased region" description="Polar residues" evidence="1">
    <location>
        <begin position="121"/>
        <end position="138"/>
    </location>
</feature>
<dbReference type="InterPro" id="IPR051047">
    <property type="entry name" value="AccD/PCCB"/>
</dbReference>
<proteinExistence type="predicted"/>
<feature type="compositionally biased region" description="Basic and acidic residues" evidence="1">
    <location>
        <begin position="14"/>
        <end position="27"/>
    </location>
</feature>
<evidence type="ECO:0000313" key="4">
    <source>
        <dbReference type="Proteomes" id="UP001345013"/>
    </source>
</evidence>
<sequence>MGKNIADDPVYSQPKDRTESSPDRSQDIADDPTYNQPKKGNSGNDHGSVPQSPRKQDGKGEVTEDPTYNQPNATQSQSQSQQGIADDPTYNQPGTNGSSNQSSSQQPPIKQDGKGDVTEDPTYNQPGATQSQSGSSRKSPPIADDPTYNQPGTNGSNSEHSSQQPPIKQDGKGEVTEDPTYNQPGATQSQSSSQPRASERLSQLNNQIAPSPTGSDTISPANTSKPRQQKRKKNQDYQTLLPADYSDIMGHIRTMQDMAQNPPADHRGYTRQKAGGKMTSRERIAALLNPGSFREVGSVTGTTKWALDPENPLSERVEDFIPSNNPQGFGSVTCLRTGATRVNKQVYLTSDDFAIRAGHADGAVGPKTLYGEKLALRLKVPVVKLVDGSSGGGSVSTIATTGFSYLPHVTIMGTVVKQLNQGIPNMGAVVGPAIGLGFARVVATHFSVMAADIGSAFNAGPKVVEGATFEEGLSFQDLGGPYVHCCNGTIDNMARDERECYEQIRTVLGYLPNCGALEPPPCLEAWWSGDDVLREDVSLRSIISRKNNRMYDPYRIIESVVDKGSWFEIGRLWGKTAIGGLARLGGKPVAILSNNCEVNSGALDTAGSQKLIKMIKFADIFNLPIVQFVDVPGYAIGTVAERSAVMKWGVELGKAYYTSTTPIFTVLTRRAYGVAGGIMLDSREPWMRIAWPSSNWGSLPLEGGIEVGHRFELKTIREQAEKEKPGSGEEAWKKKYKELNEMYTRLLNPVRTANVFNVEEIVDPKDTRKICCRWTKEMYGLPMKERLADRASGKIVPVFS</sequence>
<feature type="domain" description="CoA carboxyltransferase C-terminal" evidence="2">
    <location>
        <begin position="534"/>
        <end position="785"/>
    </location>
</feature>
<name>A0ABR0KCD0_9EURO</name>
<dbReference type="Proteomes" id="UP001345013">
    <property type="component" value="Unassembled WGS sequence"/>
</dbReference>